<reference evidence="1 2" key="1">
    <citation type="journal article" date="2014" name="Genome Announc.">
        <title>Genome Sequences of Three Novel Bacillus cereus Bacteriophages.</title>
        <authorList>
            <person name="Grose J.H."/>
            <person name="Jensen J.D."/>
            <person name="Merrill B.D."/>
            <person name="Fisher J.N."/>
            <person name="Burnett S.H."/>
            <person name="Breakwell D.P."/>
        </authorList>
    </citation>
    <scope>NUCLEOTIDE SEQUENCE [LARGE SCALE GENOMIC DNA]</scope>
</reference>
<accession>S5M567</accession>
<dbReference type="KEGG" id="vg:26642495"/>
<dbReference type="EMBL" id="KC595513">
    <property type="protein sequence ID" value="AGR47046.1"/>
    <property type="molecule type" value="Genomic_DNA"/>
</dbReference>
<sequence>MNVRKMAYSCIYVVISLAVPELSGNGLKFIGGIMGGIFDATFESIGEKAREEMMYVLPEFMQGWFK</sequence>
<dbReference type="Proteomes" id="UP000015093">
    <property type="component" value="Segment"/>
</dbReference>
<dbReference type="RefSeq" id="YP_009216147.1">
    <property type="nucleotide sequence ID" value="NC_028983.1"/>
</dbReference>
<proteinExistence type="predicted"/>
<keyword evidence="2" id="KW-1185">Reference proteome</keyword>
<dbReference type="GeneID" id="26642495"/>
<evidence type="ECO:0000313" key="1">
    <source>
        <dbReference type="EMBL" id="AGR47046.1"/>
    </source>
</evidence>
<protein>
    <submittedName>
        <fullName evidence="1">Uncharacterized protein</fullName>
    </submittedName>
</protein>
<name>S5M567_9CAUD</name>
<evidence type="ECO:0000313" key="2">
    <source>
        <dbReference type="Proteomes" id="UP000015093"/>
    </source>
</evidence>
<organism evidence="1 2">
    <name type="scientific">Bacillus phage Shanette</name>
    <dbReference type="NCBI Taxonomy" id="1296656"/>
    <lineage>
        <taxon>Viruses</taxon>
        <taxon>Duplodnaviria</taxon>
        <taxon>Heunggongvirae</taxon>
        <taxon>Uroviricota</taxon>
        <taxon>Caudoviricetes</taxon>
        <taxon>Herelleviridae</taxon>
        <taxon>Spounavirinae</taxon>
        <taxon>Siminovitchvirus</taxon>
        <taxon>Siminovitchvirus shanette</taxon>
    </lineage>
</organism>
<gene>
    <name evidence="1" type="ORF">SHANETTE_152</name>
</gene>